<dbReference type="Proteomes" id="UP001055811">
    <property type="component" value="Linkage Group LG03"/>
</dbReference>
<evidence type="ECO:0000313" key="2">
    <source>
        <dbReference type="Proteomes" id="UP001055811"/>
    </source>
</evidence>
<reference evidence="1 2" key="2">
    <citation type="journal article" date="2022" name="Mol. Ecol. Resour.">
        <title>The genomes of chicory, endive, great burdock and yacon provide insights into Asteraceae paleo-polyploidization history and plant inulin production.</title>
        <authorList>
            <person name="Fan W."/>
            <person name="Wang S."/>
            <person name="Wang H."/>
            <person name="Wang A."/>
            <person name="Jiang F."/>
            <person name="Liu H."/>
            <person name="Zhao H."/>
            <person name="Xu D."/>
            <person name="Zhang Y."/>
        </authorList>
    </citation>
    <scope>NUCLEOTIDE SEQUENCE [LARGE SCALE GENOMIC DNA]</scope>
    <source>
        <strain evidence="2">cv. Punajuju</strain>
        <tissue evidence="1">Leaves</tissue>
    </source>
</reference>
<reference evidence="2" key="1">
    <citation type="journal article" date="2022" name="Mol. Ecol. Resour.">
        <title>The genomes of chicory, endive, great burdock and yacon provide insights into Asteraceae palaeo-polyploidization history and plant inulin production.</title>
        <authorList>
            <person name="Fan W."/>
            <person name="Wang S."/>
            <person name="Wang H."/>
            <person name="Wang A."/>
            <person name="Jiang F."/>
            <person name="Liu H."/>
            <person name="Zhao H."/>
            <person name="Xu D."/>
            <person name="Zhang Y."/>
        </authorList>
    </citation>
    <scope>NUCLEOTIDE SEQUENCE [LARGE SCALE GENOMIC DNA]</scope>
    <source>
        <strain evidence="2">cv. Punajuju</strain>
    </source>
</reference>
<gene>
    <name evidence="1" type="ORF">L2E82_18264</name>
</gene>
<protein>
    <submittedName>
        <fullName evidence="1">Uncharacterized protein</fullName>
    </submittedName>
</protein>
<proteinExistence type="predicted"/>
<dbReference type="EMBL" id="CM042011">
    <property type="protein sequence ID" value="KAI3767835.1"/>
    <property type="molecule type" value="Genomic_DNA"/>
</dbReference>
<sequence>METSKSLSHPNMVVIQGVVKVSIFVATTCSPIIGLWEHKTPIINDHSRVLGYYCSLAPLPPFSTILDRPLVSYDKCQVRFNFLTYIHTHTLTHTLSLSHVQNTHYPQMLSDGGCDGDDANNLNTNHRNLGRVSRRSTTLSSSSSSNTSSNTSSNHSPFSASLTVNQIRSPNATRTMEEVWKDINLSATKHPAAATKGYRGFILQDFLAKPFSNNDTPTAVSSPGYGSPSPPPPPPPPVSQPSMLLNLNSGPDQLNFLVDDPTRIVCPLDVPFDHVLGSSNSSSGLLGQSIGGMRMLPATDRTGGGERRHKRMIKNRESAARSRARKQAYMNELENEVERLKEENAKLKRQQQLQVARADQMTKKGGLHRTSTAPF</sequence>
<evidence type="ECO:0000313" key="1">
    <source>
        <dbReference type="EMBL" id="KAI3767835.1"/>
    </source>
</evidence>
<name>A0ACB9F9L9_CICIN</name>
<keyword evidence="2" id="KW-1185">Reference proteome</keyword>
<comment type="caution">
    <text evidence="1">The sequence shown here is derived from an EMBL/GenBank/DDBJ whole genome shotgun (WGS) entry which is preliminary data.</text>
</comment>
<organism evidence="1 2">
    <name type="scientific">Cichorium intybus</name>
    <name type="common">Chicory</name>
    <dbReference type="NCBI Taxonomy" id="13427"/>
    <lineage>
        <taxon>Eukaryota</taxon>
        <taxon>Viridiplantae</taxon>
        <taxon>Streptophyta</taxon>
        <taxon>Embryophyta</taxon>
        <taxon>Tracheophyta</taxon>
        <taxon>Spermatophyta</taxon>
        <taxon>Magnoliopsida</taxon>
        <taxon>eudicotyledons</taxon>
        <taxon>Gunneridae</taxon>
        <taxon>Pentapetalae</taxon>
        <taxon>asterids</taxon>
        <taxon>campanulids</taxon>
        <taxon>Asterales</taxon>
        <taxon>Asteraceae</taxon>
        <taxon>Cichorioideae</taxon>
        <taxon>Cichorieae</taxon>
        <taxon>Cichoriinae</taxon>
        <taxon>Cichorium</taxon>
    </lineage>
</organism>
<accession>A0ACB9F9L9</accession>